<dbReference type="Gramene" id="OE9A094562T1">
    <property type="protein sequence ID" value="OE9A094562C1"/>
    <property type="gene ID" value="OE9A094562"/>
</dbReference>
<reference evidence="1 2" key="1">
    <citation type="submission" date="2019-12" db="EMBL/GenBank/DDBJ databases">
        <authorList>
            <person name="Alioto T."/>
            <person name="Alioto T."/>
            <person name="Gomez Garrido J."/>
        </authorList>
    </citation>
    <scope>NUCLEOTIDE SEQUENCE [LARGE SCALE GENOMIC DNA]</scope>
</reference>
<protein>
    <submittedName>
        <fullName evidence="1">Uncharacterized protein</fullName>
    </submittedName>
</protein>
<gene>
    <name evidence="1" type="ORF">OLEA9_A094562</name>
</gene>
<proteinExistence type="predicted"/>
<evidence type="ECO:0000313" key="1">
    <source>
        <dbReference type="EMBL" id="CAA2984860.1"/>
    </source>
</evidence>
<dbReference type="Proteomes" id="UP000594638">
    <property type="component" value="Unassembled WGS sequence"/>
</dbReference>
<name>A0A8S0S0I3_OLEEU</name>
<evidence type="ECO:0000313" key="2">
    <source>
        <dbReference type="Proteomes" id="UP000594638"/>
    </source>
</evidence>
<keyword evidence="2" id="KW-1185">Reference proteome</keyword>
<organism evidence="1 2">
    <name type="scientific">Olea europaea subsp. europaea</name>
    <dbReference type="NCBI Taxonomy" id="158383"/>
    <lineage>
        <taxon>Eukaryota</taxon>
        <taxon>Viridiplantae</taxon>
        <taxon>Streptophyta</taxon>
        <taxon>Embryophyta</taxon>
        <taxon>Tracheophyta</taxon>
        <taxon>Spermatophyta</taxon>
        <taxon>Magnoliopsida</taxon>
        <taxon>eudicotyledons</taxon>
        <taxon>Gunneridae</taxon>
        <taxon>Pentapetalae</taxon>
        <taxon>asterids</taxon>
        <taxon>lamiids</taxon>
        <taxon>Lamiales</taxon>
        <taxon>Oleaceae</taxon>
        <taxon>Oleeae</taxon>
        <taxon>Olea</taxon>
    </lineage>
</organism>
<dbReference type="EMBL" id="CACTIH010003780">
    <property type="protein sequence ID" value="CAA2984860.1"/>
    <property type="molecule type" value="Genomic_DNA"/>
</dbReference>
<dbReference type="AlphaFoldDB" id="A0A8S0S0I3"/>
<comment type="caution">
    <text evidence="1">The sequence shown here is derived from an EMBL/GenBank/DDBJ whole genome shotgun (WGS) entry which is preliminary data.</text>
</comment>
<accession>A0A8S0S0I3</accession>
<sequence length="104" mass="11963">MAWQDCLSWVYCYILRKCTNDVSYAGCPITSRAERVVRDMWYQSKSTLNVALLVYLRLTAYVPAQKILGPQTCGKAVGKYVESRMESFEDDRYWGIRYAVLSAA</sequence>